<evidence type="ECO:0000313" key="1">
    <source>
        <dbReference type="EMBL" id="WZL76673.1"/>
    </source>
</evidence>
<accession>A0ABZ2YCE3</accession>
<keyword evidence="2" id="KW-1185">Reference proteome</keyword>
<dbReference type="EMBL" id="CP121689">
    <property type="protein sequence ID" value="WZL76673.1"/>
    <property type="molecule type" value="Genomic_DNA"/>
</dbReference>
<sequence length="119" mass="13736">MTEEIPRGRIFRNYVEENYSFGEFALVRVRGDRAEVGFVLAEEDISRWPLLQKQTLDMARYLMQRIKEEGLSKVAVAGVGKDLDFFTVSIVVNLEGMEKEEIFALARKVMSLLQEVNPY</sequence>
<protein>
    <submittedName>
        <fullName evidence="1">Uncharacterized protein</fullName>
    </submittedName>
</protein>
<reference evidence="1 2" key="1">
    <citation type="submission" date="2023-03" db="EMBL/GenBank/DDBJ databases">
        <title>Novel Species.</title>
        <authorList>
            <person name="Ma S."/>
        </authorList>
    </citation>
    <scope>NUCLEOTIDE SEQUENCE [LARGE SCALE GENOMIC DNA]</scope>
    <source>
        <strain evidence="1 2">B11</strain>
    </source>
</reference>
<name>A0ABZ2YCE3_9BACT</name>
<gene>
    <name evidence="1" type="ORF">QBE54_02755</name>
</gene>
<organism evidence="1 2">
    <name type="scientific">Thermatribacter velox</name>
    <dbReference type="NCBI Taxonomy" id="3039681"/>
    <lineage>
        <taxon>Bacteria</taxon>
        <taxon>Pseudomonadati</taxon>
        <taxon>Atribacterota</taxon>
        <taxon>Atribacteria</taxon>
        <taxon>Atribacterales</taxon>
        <taxon>Thermatribacteraceae</taxon>
        <taxon>Thermatribacter</taxon>
    </lineage>
</organism>
<proteinExistence type="predicted"/>
<dbReference type="Proteomes" id="UP001461341">
    <property type="component" value="Chromosome"/>
</dbReference>
<evidence type="ECO:0000313" key="2">
    <source>
        <dbReference type="Proteomes" id="UP001461341"/>
    </source>
</evidence>
<dbReference type="RefSeq" id="WP_369018837.1">
    <property type="nucleotide sequence ID" value="NZ_CP121689.1"/>
</dbReference>